<dbReference type="Proteomes" id="UP000502998">
    <property type="component" value="Chromosome"/>
</dbReference>
<keyword evidence="3" id="KW-1185">Reference proteome</keyword>
<dbReference type="EMBL" id="AP022822">
    <property type="protein sequence ID" value="BCA85188.1"/>
    <property type="molecule type" value="Genomic_DNA"/>
</dbReference>
<evidence type="ECO:0008006" key="4">
    <source>
        <dbReference type="Google" id="ProtNLM"/>
    </source>
</evidence>
<keyword evidence="1" id="KW-0812">Transmembrane</keyword>
<reference evidence="2 3" key="1">
    <citation type="submission" date="2020-02" db="EMBL/GenBank/DDBJ databases">
        <title>Characterization of vanA genotype vancomycin-resistant Enterococcus saigonensis VE80.</title>
        <authorList>
            <person name="Harada T."/>
            <person name="Motooka D."/>
            <person name="Nakamura S."/>
            <person name="Yamamoto Y."/>
            <person name="Kawahara R."/>
            <person name="Kawatsu K."/>
        </authorList>
    </citation>
    <scope>NUCLEOTIDE SEQUENCE [LARGE SCALE GENOMIC DNA]</scope>
    <source>
        <strain evidence="2 3">VE80</strain>
    </source>
</reference>
<sequence length="104" mass="12052">MSSFLYKSNTDYVKAEVVSIWQPNPEAVKKGNSKWANFMYLVDGKQYISSNRIQVSMNTKVGDLKQIKYDKRNPEKIYGFSVKRACILFIVAIVLFIIAKFKLF</sequence>
<gene>
    <name evidence="2" type="ORF">EsVE80_07110</name>
</gene>
<feature type="transmembrane region" description="Helical" evidence="1">
    <location>
        <begin position="77"/>
        <end position="99"/>
    </location>
</feature>
<dbReference type="AlphaFoldDB" id="A0A679I6I6"/>
<organism evidence="2 3">
    <name type="scientific">Enterococcus saigonensis</name>
    <dbReference type="NCBI Taxonomy" id="1805431"/>
    <lineage>
        <taxon>Bacteria</taxon>
        <taxon>Bacillati</taxon>
        <taxon>Bacillota</taxon>
        <taxon>Bacilli</taxon>
        <taxon>Lactobacillales</taxon>
        <taxon>Enterococcaceae</taxon>
        <taxon>Enterococcus</taxon>
    </lineage>
</organism>
<dbReference type="KEGG" id="esg:EsVE80_07110"/>
<evidence type="ECO:0000313" key="3">
    <source>
        <dbReference type="Proteomes" id="UP000502998"/>
    </source>
</evidence>
<keyword evidence="1" id="KW-0472">Membrane</keyword>
<accession>A0A679I6I6</accession>
<protein>
    <recommendedName>
        <fullName evidence="4">DUF3592 domain-containing protein</fullName>
    </recommendedName>
</protein>
<evidence type="ECO:0000256" key="1">
    <source>
        <dbReference type="SAM" id="Phobius"/>
    </source>
</evidence>
<dbReference type="RefSeq" id="WP_221735475.1">
    <property type="nucleotide sequence ID" value="NZ_AP022822.1"/>
</dbReference>
<name>A0A679I6I6_9ENTE</name>
<proteinExistence type="predicted"/>
<evidence type="ECO:0000313" key="2">
    <source>
        <dbReference type="EMBL" id="BCA85188.1"/>
    </source>
</evidence>
<keyword evidence="1" id="KW-1133">Transmembrane helix</keyword>